<dbReference type="AlphaFoldDB" id="T1K3Y5"/>
<feature type="transmembrane region" description="Helical" evidence="1">
    <location>
        <begin position="12"/>
        <end position="34"/>
    </location>
</feature>
<reference evidence="3" key="1">
    <citation type="submission" date="2011-08" db="EMBL/GenBank/DDBJ databases">
        <authorList>
            <person name="Rombauts S."/>
        </authorList>
    </citation>
    <scope>NUCLEOTIDE SEQUENCE</scope>
    <source>
        <strain evidence="3">London</strain>
    </source>
</reference>
<accession>T1K3Y5</accession>
<feature type="transmembrane region" description="Helical" evidence="1">
    <location>
        <begin position="359"/>
        <end position="386"/>
    </location>
</feature>
<protein>
    <submittedName>
        <fullName evidence="2">Uncharacterized protein</fullName>
    </submittedName>
</protein>
<dbReference type="EnsemblMetazoa" id="tetur05g00680.1">
    <property type="protein sequence ID" value="tetur05g00680.1"/>
    <property type="gene ID" value="tetur05g00680"/>
</dbReference>
<dbReference type="EMBL" id="CAEY01001563">
    <property type="status" value="NOT_ANNOTATED_CDS"/>
    <property type="molecule type" value="Genomic_DNA"/>
</dbReference>
<name>T1K3Y5_TETUR</name>
<sequence length="429" mass="49590">MKIIQVKLSSIVYFFCFIGCSIQIYQITCVYLEYKVRHEVTYDFADQVELPTVDIIIPMVMSINLTELFIRYPEQMKSLCKEVNLNNVNYTIENFSQCSHGVKKVTVLASYILAGFINLKDVKELTIDPREQIDYIQIGNSDFTTDKCKMTRYFSALAVFLRIHCTEKAALITENMNIIGSYEGNIATIGHSLGSYFGIRFTSQVDMPVYELSKYFMVTSRPNELTSTWVRYEKKVSHSLPNPYETNCRYYNKMKVLHNCVLNYALHKGILIRSVINEWDSLPDYMVFDKHGLINADPLIYECAQRIPFPECDKTTYFINGEIRSELVDTNLSGLIFIPQPVTPIMYYNVHPDLLLSEYLIFVGSIVGTWFGYSIFDRLISMLTWIKSKVNAKIRKGRERESSVKIFTIRNSDNFSNPLLHSTPYSAAR</sequence>
<evidence type="ECO:0000313" key="2">
    <source>
        <dbReference type="EnsemblMetazoa" id="tetur05g00680.1"/>
    </source>
</evidence>
<dbReference type="HOGENOM" id="CLU_055906_0_0_1"/>
<evidence type="ECO:0000256" key="1">
    <source>
        <dbReference type="SAM" id="Phobius"/>
    </source>
</evidence>
<reference evidence="2" key="2">
    <citation type="submission" date="2015-06" db="UniProtKB">
        <authorList>
            <consortium name="EnsemblMetazoa"/>
        </authorList>
    </citation>
    <scope>IDENTIFICATION</scope>
</reference>
<organism evidence="2 3">
    <name type="scientific">Tetranychus urticae</name>
    <name type="common">Two-spotted spider mite</name>
    <dbReference type="NCBI Taxonomy" id="32264"/>
    <lineage>
        <taxon>Eukaryota</taxon>
        <taxon>Metazoa</taxon>
        <taxon>Ecdysozoa</taxon>
        <taxon>Arthropoda</taxon>
        <taxon>Chelicerata</taxon>
        <taxon>Arachnida</taxon>
        <taxon>Acari</taxon>
        <taxon>Acariformes</taxon>
        <taxon>Trombidiformes</taxon>
        <taxon>Prostigmata</taxon>
        <taxon>Eleutherengona</taxon>
        <taxon>Raphignathae</taxon>
        <taxon>Tetranychoidea</taxon>
        <taxon>Tetranychidae</taxon>
        <taxon>Tetranychus</taxon>
    </lineage>
</organism>
<proteinExistence type="predicted"/>
<keyword evidence="1" id="KW-0472">Membrane</keyword>
<keyword evidence="3" id="KW-1185">Reference proteome</keyword>
<dbReference type="Proteomes" id="UP000015104">
    <property type="component" value="Unassembled WGS sequence"/>
</dbReference>
<keyword evidence="1" id="KW-0812">Transmembrane</keyword>
<evidence type="ECO:0000313" key="3">
    <source>
        <dbReference type="Proteomes" id="UP000015104"/>
    </source>
</evidence>
<keyword evidence="1" id="KW-1133">Transmembrane helix</keyword>